<name>A0A918Q3V0_9CAUL</name>
<keyword evidence="2" id="KW-0808">Transferase</keyword>
<keyword evidence="2" id="KW-0489">Methyltransferase</keyword>
<gene>
    <name evidence="2" type="ORF">GCM10011273_18890</name>
</gene>
<dbReference type="GO" id="GO:0032259">
    <property type="term" value="P:methylation"/>
    <property type="evidence" value="ECO:0007669"/>
    <property type="project" value="UniProtKB-KW"/>
</dbReference>
<dbReference type="InterPro" id="IPR041698">
    <property type="entry name" value="Methyltransf_25"/>
</dbReference>
<sequence length="215" mass="23553">MTSRECKTLSADAFADTVVTLYQENAAAWIRLRGDNLIERPWLDAFLAALPRDGHDVLDIGCGSGRPIAAYLIENECRLTGVDAAIALIEVAHQTFPDHTWKVADMRNLPPLGRFHGLVAWNSFFHLTPEDQPAMFETFGRLCCPGAALLFNSGTTHGDAIGSFEGYPLYHGSLDKSAYRHLLAANGFEVLSFIEDDPTCGGANVWLAQKKPDSD</sequence>
<reference evidence="2" key="2">
    <citation type="submission" date="2020-09" db="EMBL/GenBank/DDBJ databases">
        <authorList>
            <person name="Sun Q."/>
            <person name="Kim S."/>
        </authorList>
    </citation>
    <scope>NUCLEOTIDE SEQUENCE</scope>
    <source>
        <strain evidence="2">KCTC 32296</strain>
    </source>
</reference>
<protein>
    <submittedName>
        <fullName evidence="2">Methyltransferase</fullName>
    </submittedName>
</protein>
<dbReference type="AlphaFoldDB" id="A0A918Q3V0"/>
<proteinExistence type="predicted"/>
<evidence type="ECO:0000313" key="3">
    <source>
        <dbReference type="Proteomes" id="UP000662572"/>
    </source>
</evidence>
<dbReference type="EMBL" id="BMZB01000002">
    <property type="protein sequence ID" value="GGZ32842.1"/>
    <property type="molecule type" value="Genomic_DNA"/>
</dbReference>
<dbReference type="Proteomes" id="UP000662572">
    <property type="component" value="Unassembled WGS sequence"/>
</dbReference>
<accession>A0A918Q3V0</accession>
<dbReference type="Pfam" id="PF13649">
    <property type="entry name" value="Methyltransf_25"/>
    <property type="match status" value="1"/>
</dbReference>
<keyword evidence="3" id="KW-1185">Reference proteome</keyword>
<dbReference type="CDD" id="cd02440">
    <property type="entry name" value="AdoMet_MTases"/>
    <property type="match status" value="1"/>
</dbReference>
<dbReference type="SUPFAM" id="SSF53335">
    <property type="entry name" value="S-adenosyl-L-methionine-dependent methyltransferases"/>
    <property type="match status" value="1"/>
</dbReference>
<dbReference type="GO" id="GO:0008168">
    <property type="term" value="F:methyltransferase activity"/>
    <property type="evidence" value="ECO:0007669"/>
    <property type="project" value="UniProtKB-KW"/>
</dbReference>
<dbReference type="RefSeq" id="WP_189486215.1">
    <property type="nucleotide sequence ID" value="NZ_BMZB01000002.1"/>
</dbReference>
<organism evidence="2 3">
    <name type="scientific">Asticcacaulis endophyticus</name>
    <dbReference type="NCBI Taxonomy" id="1395890"/>
    <lineage>
        <taxon>Bacteria</taxon>
        <taxon>Pseudomonadati</taxon>
        <taxon>Pseudomonadota</taxon>
        <taxon>Alphaproteobacteria</taxon>
        <taxon>Caulobacterales</taxon>
        <taxon>Caulobacteraceae</taxon>
        <taxon>Asticcacaulis</taxon>
    </lineage>
</organism>
<evidence type="ECO:0000313" key="2">
    <source>
        <dbReference type="EMBL" id="GGZ32842.1"/>
    </source>
</evidence>
<feature type="domain" description="Methyltransferase" evidence="1">
    <location>
        <begin position="57"/>
        <end position="146"/>
    </location>
</feature>
<reference evidence="2" key="1">
    <citation type="journal article" date="2014" name="Int. J. Syst. Evol. Microbiol.">
        <title>Complete genome sequence of Corynebacterium casei LMG S-19264T (=DSM 44701T), isolated from a smear-ripened cheese.</title>
        <authorList>
            <consortium name="US DOE Joint Genome Institute (JGI-PGF)"/>
            <person name="Walter F."/>
            <person name="Albersmeier A."/>
            <person name="Kalinowski J."/>
            <person name="Ruckert C."/>
        </authorList>
    </citation>
    <scope>NUCLEOTIDE SEQUENCE</scope>
    <source>
        <strain evidence="2">KCTC 32296</strain>
    </source>
</reference>
<dbReference type="InterPro" id="IPR029063">
    <property type="entry name" value="SAM-dependent_MTases_sf"/>
</dbReference>
<evidence type="ECO:0000259" key="1">
    <source>
        <dbReference type="Pfam" id="PF13649"/>
    </source>
</evidence>
<comment type="caution">
    <text evidence="2">The sequence shown here is derived from an EMBL/GenBank/DDBJ whole genome shotgun (WGS) entry which is preliminary data.</text>
</comment>
<dbReference type="Gene3D" id="3.40.50.150">
    <property type="entry name" value="Vaccinia Virus protein VP39"/>
    <property type="match status" value="1"/>
</dbReference>